<dbReference type="EMBL" id="JBBEUB010000008">
    <property type="protein sequence ID" value="MEJ2904923.1"/>
    <property type="molecule type" value="Genomic_DNA"/>
</dbReference>
<dbReference type="PROSITE" id="PS51257">
    <property type="entry name" value="PROKAR_LIPOPROTEIN"/>
    <property type="match status" value="1"/>
</dbReference>
<proteinExistence type="predicted"/>
<gene>
    <name evidence="2" type="ORF">WAE58_20930</name>
</gene>
<accession>A0ABU8NUN6</accession>
<protein>
    <submittedName>
        <fullName evidence="2">Head GIN domain-containing protein</fullName>
    </submittedName>
</protein>
<evidence type="ECO:0000259" key="1">
    <source>
        <dbReference type="Pfam" id="PF10988"/>
    </source>
</evidence>
<dbReference type="Proteomes" id="UP001378956">
    <property type="component" value="Unassembled WGS sequence"/>
</dbReference>
<name>A0ABU8NUN6_9SPHI</name>
<dbReference type="PANTHER" id="PTHR39200">
    <property type="entry name" value="HYPOTHETICAL EXPORTED PROTEIN"/>
    <property type="match status" value="1"/>
</dbReference>
<evidence type="ECO:0000313" key="3">
    <source>
        <dbReference type="Proteomes" id="UP001378956"/>
    </source>
</evidence>
<dbReference type="Pfam" id="PF10988">
    <property type="entry name" value="DUF2807"/>
    <property type="match status" value="1"/>
</dbReference>
<comment type="caution">
    <text evidence="2">The sequence shown here is derived from an EMBL/GenBank/DDBJ whole genome shotgun (WGS) entry which is preliminary data.</text>
</comment>
<keyword evidence="3" id="KW-1185">Reference proteome</keyword>
<dbReference type="PANTHER" id="PTHR39200:SF1">
    <property type="entry name" value="AUTO-TRANSPORTER ADHESIN HEAD GIN DOMAIN-CONTAINING PROTEIN-RELATED"/>
    <property type="match status" value="1"/>
</dbReference>
<dbReference type="InterPro" id="IPR021255">
    <property type="entry name" value="DUF2807"/>
</dbReference>
<organism evidence="2 3">
    <name type="scientific">Pedobacter panaciterrae</name>
    <dbReference type="NCBI Taxonomy" id="363849"/>
    <lineage>
        <taxon>Bacteria</taxon>
        <taxon>Pseudomonadati</taxon>
        <taxon>Bacteroidota</taxon>
        <taxon>Sphingobacteriia</taxon>
        <taxon>Sphingobacteriales</taxon>
        <taxon>Sphingobacteriaceae</taxon>
        <taxon>Pedobacter</taxon>
    </lineage>
</organism>
<reference evidence="2 3" key="1">
    <citation type="submission" date="2024-03" db="EMBL/GenBank/DDBJ databases">
        <title>Sequence of Lycoming College Course Isolates.</title>
        <authorList>
            <person name="Plotts O."/>
            <person name="Newman J."/>
        </authorList>
    </citation>
    <scope>NUCLEOTIDE SEQUENCE [LARGE SCALE GENOMIC DNA]</scope>
    <source>
        <strain evidence="2 3">CJB-3</strain>
    </source>
</reference>
<feature type="domain" description="Putative auto-transporter adhesin head GIN" evidence="1">
    <location>
        <begin position="41"/>
        <end position="205"/>
    </location>
</feature>
<sequence>MNIKKIIFLLLTLQTGMFLSCKKDQINADGDQTSEVRKPGNFKQVYTSGSTPIFISYGSEYKIELKGSKNLIARYKTTISGDELALGYEHLELGKDDLKIYVTLPLLEKISLSGSTTIEIHGNFPDQATLLADISGSGDIELLGTMKTENSKINISGSGDARFKNMISKNAILSISGSGDIRSSVTANLKAGISGSGNIYYTGEPVVDSGISGTGRVIKK</sequence>
<dbReference type="Gene3D" id="2.160.20.120">
    <property type="match status" value="2"/>
</dbReference>
<dbReference type="RefSeq" id="WP_337717422.1">
    <property type="nucleotide sequence ID" value="NZ_JBBEUB010000008.1"/>
</dbReference>
<evidence type="ECO:0000313" key="2">
    <source>
        <dbReference type="EMBL" id="MEJ2904923.1"/>
    </source>
</evidence>